<dbReference type="Proteomes" id="UP000015100">
    <property type="component" value="Unassembled WGS sequence"/>
</dbReference>
<dbReference type="OrthoDB" id="71310at2759"/>
<dbReference type="PANTHER" id="PTHR13527:SF0">
    <property type="entry name" value="SAYSVFN DOMAIN-CONTAINING PROTEIN 1"/>
    <property type="match status" value="1"/>
</dbReference>
<feature type="domain" description="SAYSvFN" evidence="3">
    <location>
        <begin position="60"/>
        <end position="126"/>
    </location>
</feature>
<dbReference type="InterPro" id="IPR019387">
    <property type="entry name" value="SAYSvFN_dom"/>
</dbReference>
<feature type="transmembrane region" description="Helical" evidence="2">
    <location>
        <begin position="60"/>
        <end position="86"/>
    </location>
</feature>
<sequence length="131" mass="15011">MSAAQRKPPKDKAKDKASKKPYHIKRADLELEDYQLQQEQKSFALLATRGFNALIHSRQFYVYLLLQAIAAWFKLGQGFLCVGILWMMYANTGKRKAGEKSSWSVFNEGFEAIEGSTDMEALEREMRSRGL</sequence>
<dbReference type="InterPro" id="IPR039159">
    <property type="entry name" value="SAYSD1"/>
</dbReference>
<keyword evidence="2" id="KW-0812">Transmembrane</keyword>
<evidence type="ECO:0000313" key="5">
    <source>
        <dbReference type="Proteomes" id="UP000015100"/>
    </source>
</evidence>
<dbReference type="AlphaFoldDB" id="S8BY47"/>
<dbReference type="PANTHER" id="PTHR13527">
    <property type="entry name" value="SAYSVFN DOMAIN-CONTAINING PROTEIN 1"/>
    <property type="match status" value="1"/>
</dbReference>
<comment type="caution">
    <text evidence="4">The sequence shown here is derived from an EMBL/GenBank/DDBJ whole genome shotgun (WGS) entry which is preliminary data.</text>
</comment>
<feature type="compositionally biased region" description="Basic and acidic residues" evidence="1">
    <location>
        <begin position="8"/>
        <end position="18"/>
    </location>
</feature>
<organism evidence="4 5">
    <name type="scientific">Dactylellina haptotyla (strain CBS 200.50)</name>
    <name type="common">Nematode-trapping fungus</name>
    <name type="synonym">Monacrosporium haptotylum</name>
    <dbReference type="NCBI Taxonomy" id="1284197"/>
    <lineage>
        <taxon>Eukaryota</taxon>
        <taxon>Fungi</taxon>
        <taxon>Dikarya</taxon>
        <taxon>Ascomycota</taxon>
        <taxon>Pezizomycotina</taxon>
        <taxon>Orbiliomycetes</taxon>
        <taxon>Orbiliales</taxon>
        <taxon>Orbiliaceae</taxon>
        <taxon>Dactylellina</taxon>
    </lineage>
</organism>
<dbReference type="Pfam" id="PF10260">
    <property type="entry name" value="SAYSvFN"/>
    <property type="match status" value="1"/>
</dbReference>
<dbReference type="eggNOG" id="KOG3249">
    <property type="taxonomic scope" value="Eukaryota"/>
</dbReference>
<keyword evidence="2" id="KW-1133">Transmembrane helix</keyword>
<reference evidence="5" key="2">
    <citation type="submission" date="2013-04" db="EMBL/GenBank/DDBJ databases">
        <title>Genomic mechanisms accounting for the adaptation to parasitism in nematode-trapping fungi.</title>
        <authorList>
            <person name="Ahren D.G."/>
        </authorList>
    </citation>
    <scope>NUCLEOTIDE SEQUENCE [LARGE SCALE GENOMIC DNA]</scope>
    <source>
        <strain evidence="5">CBS 200.50</strain>
    </source>
</reference>
<reference evidence="4 5" key="1">
    <citation type="journal article" date="2013" name="PLoS Genet.">
        <title>Genomic mechanisms accounting for the adaptation to parasitism in nematode-trapping fungi.</title>
        <authorList>
            <person name="Meerupati T."/>
            <person name="Andersson K.M."/>
            <person name="Friman E."/>
            <person name="Kumar D."/>
            <person name="Tunlid A."/>
            <person name="Ahren D."/>
        </authorList>
    </citation>
    <scope>NUCLEOTIDE SEQUENCE [LARGE SCALE GENOMIC DNA]</scope>
    <source>
        <strain evidence="4 5">CBS 200.50</strain>
    </source>
</reference>
<gene>
    <name evidence="4" type="ORF">H072_1611</name>
</gene>
<evidence type="ECO:0000259" key="3">
    <source>
        <dbReference type="Pfam" id="PF10260"/>
    </source>
</evidence>
<feature type="region of interest" description="Disordered" evidence="1">
    <location>
        <begin position="1"/>
        <end position="21"/>
    </location>
</feature>
<dbReference type="EMBL" id="AQGS01000047">
    <property type="protein sequence ID" value="EPS44398.1"/>
    <property type="molecule type" value="Genomic_DNA"/>
</dbReference>
<name>S8BY47_DACHA</name>
<evidence type="ECO:0000256" key="1">
    <source>
        <dbReference type="SAM" id="MobiDB-lite"/>
    </source>
</evidence>
<dbReference type="OMA" id="MMYANTG"/>
<protein>
    <recommendedName>
        <fullName evidence="3">SAYSvFN domain-containing protein</fullName>
    </recommendedName>
</protein>
<dbReference type="HOGENOM" id="CLU_1981994_0_0_1"/>
<keyword evidence="2" id="KW-0472">Membrane</keyword>
<keyword evidence="5" id="KW-1185">Reference proteome</keyword>
<accession>S8BY47</accession>
<evidence type="ECO:0000313" key="4">
    <source>
        <dbReference type="EMBL" id="EPS44398.1"/>
    </source>
</evidence>
<proteinExistence type="predicted"/>
<evidence type="ECO:0000256" key="2">
    <source>
        <dbReference type="SAM" id="Phobius"/>
    </source>
</evidence>